<keyword evidence="3" id="KW-1185">Reference proteome</keyword>
<feature type="compositionally biased region" description="Basic and acidic residues" evidence="1">
    <location>
        <begin position="61"/>
        <end position="72"/>
    </location>
</feature>
<gene>
    <name evidence="2" type="ORF">ACG33_01165</name>
</gene>
<dbReference type="Proteomes" id="UP000070250">
    <property type="component" value="Chromosome"/>
</dbReference>
<evidence type="ECO:0000313" key="3">
    <source>
        <dbReference type="Proteomes" id="UP000070250"/>
    </source>
</evidence>
<dbReference type="KEGG" id="sdf:ACG33_01165"/>
<dbReference type="AlphaFoldDB" id="A0A127F5M0"/>
<evidence type="ECO:0000313" key="2">
    <source>
        <dbReference type="EMBL" id="AMN45736.1"/>
    </source>
</evidence>
<dbReference type="STRING" id="465721.ACG33_01165"/>
<dbReference type="EMBL" id="CP011971">
    <property type="protein sequence ID" value="AMN45736.1"/>
    <property type="molecule type" value="Genomic_DNA"/>
</dbReference>
<accession>A0A127F5M0</accession>
<reference evidence="2 3" key="1">
    <citation type="submission" date="2015-06" db="EMBL/GenBank/DDBJ databases">
        <title>A Comprehensive Approach to Explore the Metabolic and Phylogenetic Diversity of Bacterial Steroid Degradation in the Environment: Testosterone as an Example.</title>
        <authorList>
            <person name="Yang F.-C."/>
            <person name="Chen Y.-L."/>
            <person name="Yu C.-P."/>
            <person name="Tang S.-L."/>
            <person name="Wang P.-H."/>
            <person name="Ismail W."/>
            <person name="Wang C.-H."/>
            <person name="Yang C.-Y."/>
            <person name="Chiang Y.-R."/>
        </authorList>
    </citation>
    <scope>NUCLEOTIDE SEQUENCE [LARGE SCALE GENOMIC DNA]</scope>
    <source>
        <strain evidence="2 3">DSM 18526</strain>
    </source>
</reference>
<sequence length="72" mass="8218">MFCSWPAGNAGDLIRRRLQIANRIAKNVRPQILMGQMEFCSSRHRNGGAGAGQGMNWADPSIREQRRYENRD</sequence>
<feature type="region of interest" description="Disordered" evidence="1">
    <location>
        <begin position="44"/>
        <end position="72"/>
    </location>
</feature>
<proteinExistence type="predicted"/>
<organism evidence="2 3">
    <name type="scientific">Steroidobacter denitrificans</name>
    <dbReference type="NCBI Taxonomy" id="465721"/>
    <lineage>
        <taxon>Bacteria</taxon>
        <taxon>Pseudomonadati</taxon>
        <taxon>Pseudomonadota</taxon>
        <taxon>Gammaproteobacteria</taxon>
        <taxon>Steroidobacterales</taxon>
        <taxon>Steroidobacteraceae</taxon>
        <taxon>Steroidobacter</taxon>
    </lineage>
</organism>
<name>A0A127F5M0_STEDE</name>
<evidence type="ECO:0000256" key="1">
    <source>
        <dbReference type="SAM" id="MobiDB-lite"/>
    </source>
</evidence>
<protein>
    <submittedName>
        <fullName evidence="2">Uncharacterized protein</fullName>
    </submittedName>
</protein>